<dbReference type="EMBL" id="FNJU01000013">
    <property type="protein sequence ID" value="SDP92841.1"/>
    <property type="molecule type" value="Genomic_DNA"/>
</dbReference>
<dbReference type="GO" id="GO:0003700">
    <property type="term" value="F:DNA-binding transcription factor activity"/>
    <property type="evidence" value="ECO:0007669"/>
    <property type="project" value="InterPro"/>
</dbReference>
<evidence type="ECO:0000256" key="1">
    <source>
        <dbReference type="ARBA" id="ARBA00023125"/>
    </source>
</evidence>
<evidence type="ECO:0000313" key="3">
    <source>
        <dbReference type="Proteomes" id="UP000199159"/>
    </source>
</evidence>
<name>A0A1H0WQE8_9BACI</name>
<proteinExistence type="predicted"/>
<dbReference type="OrthoDB" id="155998at2"/>
<protein>
    <submittedName>
        <fullName evidence="2">Predicted transcriptional regulator, ArsR family</fullName>
    </submittedName>
</protein>
<dbReference type="CDD" id="cd00090">
    <property type="entry name" value="HTH_ARSR"/>
    <property type="match status" value="1"/>
</dbReference>
<keyword evidence="1" id="KW-0238">DNA-binding</keyword>
<accession>A0A1H0WQE8</accession>
<dbReference type="Gene3D" id="1.10.10.10">
    <property type="entry name" value="Winged helix-like DNA-binding domain superfamily/Winged helix DNA-binding domain"/>
    <property type="match status" value="1"/>
</dbReference>
<keyword evidence="3" id="KW-1185">Reference proteome</keyword>
<dbReference type="PANTHER" id="PTHR38600:SF2">
    <property type="entry name" value="SLL0088 PROTEIN"/>
    <property type="match status" value="1"/>
</dbReference>
<reference evidence="3" key="1">
    <citation type="submission" date="2016-10" db="EMBL/GenBank/DDBJ databases">
        <authorList>
            <person name="Varghese N."/>
            <person name="Submissions S."/>
        </authorList>
    </citation>
    <scope>NUCLEOTIDE SEQUENCE [LARGE SCALE GENOMIC DNA]</scope>
    <source>
        <strain evidence="3">IBRC-M10078</strain>
    </source>
</reference>
<dbReference type="InterPro" id="IPR011991">
    <property type="entry name" value="ArsR-like_HTH"/>
</dbReference>
<dbReference type="Pfam" id="PF12840">
    <property type="entry name" value="HTH_20"/>
    <property type="match status" value="1"/>
</dbReference>
<dbReference type="InterPro" id="IPR036388">
    <property type="entry name" value="WH-like_DNA-bd_sf"/>
</dbReference>
<organism evidence="2 3">
    <name type="scientific">Litchfieldia salsa</name>
    <dbReference type="NCBI Taxonomy" id="930152"/>
    <lineage>
        <taxon>Bacteria</taxon>
        <taxon>Bacillati</taxon>
        <taxon>Bacillota</taxon>
        <taxon>Bacilli</taxon>
        <taxon>Bacillales</taxon>
        <taxon>Bacillaceae</taxon>
        <taxon>Litchfieldia</taxon>
    </lineage>
</organism>
<gene>
    <name evidence="2" type="ORF">SAMN05216565_11376</name>
</gene>
<dbReference type="RefSeq" id="WP_090858351.1">
    <property type="nucleotide sequence ID" value="NZ_FNJU01000013.1"/>
</dbReference>
<dbReference type="AlphaFoldDB" id="A0A1H0WQE8"/>
<dbReference type="InterPro" id="IPR036390">
    <property type="entry name" value="WH_DNA-bd_sf"/>
</dbReference>
<dbReference type="PANTHER" id="PTHR38600">
    <property type="entry name" value="TRANSCRIPTIONAL REGULATORY PROTEIN"/>
    <property type="match status" value="1"/>
</dbReference>
<sequence length="211" mass="24127">METKTSSTRDEILTMLKVQKGLTVAKMANQLNITEIAVRRHLSTLERDGLVDSTLIRQPMGRPISCYQLTDAGEETFPRNYKRLTLDFLSDISQLGGVDLMNQLFEARQSRLTKKYEKYLVNKSFDEEVIGLAKLQDENGYMVQLEKQDECTYLLKEFNCPISDVAFEYKKACECELSLFKQVLNTADVISKGCMANGDDCCQYEIKRKEG</sequence>
<dbReference type="GO" id="GO:0003677">
    <property type="term" value="F:DNA binding"/>
    <property type="evidence" value="ECO:0007669"/>
    <property type="project" value="UniProtKB-KW"/>
</dbReference>
<dbReference type="STRING" id="930152.SAMN05216565_11376"/>
<evidence type="ECO:0000313" key="2">
    <source>
        <dbReference type="EMBL" id="SDP92841.1"/>
    </source>
</evidence>
<dbReference type="SUPFAM" id="SSF46785">
    <property type="entry name" value="Winged helix' DNA-binding domain"/>
    <property type="match status" value="1"/>
</dbReference>
<dbReference type="Proteomes" id="UP000199159">
    <property type="component" value="Unassembled WGS sequence"/>
</dbReference>